<evidence type="ECO:0008006" key="9">
    <source>
        <dbReference type="Google" id="ProtNLM"/>
    </source>
</evidence>
<reference evidence="6" key="1">
    <citation type="submission" date="2017-05" db="EMBL/GenBank/DDBJ databases">
        <title>The Genome Sequence of Enterococcus sp. 9E7_DIV0242.</title>
        <authorList>
            <consortium name="The Broad Institute Genomics Platform"/>
            <consortium name="The Broad Institute Genomic Center for Infectious Diseases"/>
            <person name="Earl A."/>
            <person name="Manson A."/>
            <person name="Schwartman J."/>
            <person name="Gilmore M."/>
            <person name="Abouelleil A."/>
            <person name="Cao P."/>
            <person name="Chapman S."/>
            <person name="Cusick C."/>
            <person name="Shea T."/>
            <person name="Young S."/>
            <person name="Neafsey D."/>
            <person name="Nusbaum C."/>
            <person name="Birren B."/>
        </authorList>
    </citation>
    <scope>NUCLEOTIDE SEQUENCE [LARGE SCALE GENOMIC DNA]</scope>
    <source>
        <strain evidence="6">9E7_DIV0242</strain>
    </source>
</reference>
<evidence type="ECO:0000313" key="6">
    <source>
        <dbReference type="EMBL" id="OTP18447.1"/>
    </source>
</evidence>
<name>A0A242KBL1_9ENTE</name>
<dbReference type="InterPro" id="IPR036188">
    <property type="entry name" value="FAD/NAD-bd_sf"/>
</dbReference>
<evidence type="ECO:0000313" key="7">
    <source>
        <dbReference type="EMBL" id="WYJ88495.1"/>
    </source>
</evidence>
<dbReference type="InterPro" id="IPR055178">
    <property type="entry name" value="RsdA/BaiN/AoA(So)-like_dom"/>
</dbReference>
<dbReference type="PANTHER" id="PTHR42887">
    <property type="entry name" value="OS12G0638800 PROTEIN"/>
    <property type="match status" value="1"/>
</dbReference>
<evidence type="ECO:0000256" key="2">
    <source>
        <dbReference type="ARBA" id="ARBA00022630"/>
    </source>
</evidence>
<dbReference type="OrthoDB" id="9773233at2"/>
<comment type="cofactor">
    <cofactor evidence="1">
        <name>FAD</name>
        <dbReference type="ChEBI" id="CHEBI:57692"/>
    </cofactor>
</comment>
<accession>A0A242KBL1</accession>
<dbReference type="AlphaFoldDB" id="A0A242KBL1"/>
<evidence type="ECO:0000259" key="4">
    <source>
        <dbReference type="Pfam" id="PF03486"/>
    </source>
</evidence>
<feature type="domain" description="RsdA/BaiN/AoA(So)-like insert" evidence="5">
    <location>
        <begin position="192"/>
        <end position="359"/>
    </location>
</feature>
<dbReference type="SUPFAM" id="SSF51905">
    <property type="entry name" value="FAD/NAD(P)-binding domain"/>
    <property type="match status" value="1"/>
</dbReference>
<sequence length="428" mass="47263">MTKFDVIVIGAGTSGLMAAIAAAEHGSRVLLLEKNKRIGKKLLLTGGGRCNVTNNRSPEEIIAHIPGNGKFLYSAFSQYNNQDIIHFFESNGTALKEEDHGRMFPTTDRSQTIVETLHTKLKELAVTLYTEAPVKKILRKDNQIIGVALENQKIYAPCVILATGGKTYPSTGSTGDGYRFSEALGHSISPLYPTESPIRSEEPFIKKKTLQGISLRDVQLSVLNKKGKAIVSHQMDLLFTHFGISGPAALRCSSFVNQALSKNPGQAVQLSLDIFPETTEKQLIIDVTRRIQAEPEKQLKNTLRQFLPERLLEFLLEKNELGEQKGRQLSEQQLEMFIKSMKDFRITASGTFPLEKSFVTGGGISLKEIQPKTMESKLVQGLFFCGEVIDINGYTGGYNITAALVTGHNAGQHAAEMADYMSYVIDEY</sequence>
<evidence type="ECO:0000256" key="1">
    <source>
        <dbReference type="ARBA" id="ARBA00001974"/>
    </source>
</evidence>
<evidence type="ECO:0000313" key="8">
    <source>
        <dbReference type="Proteomes" id="UP000195141"/>
    </source>
</evidence>
<reference evidence="7" key="3">
    <citation type="submission" date="2024-03" db="EMBL/GenBank/DDBJ databases">
        <title>The Genome Sequence of Enterococcus sp. DIV0242b.</title>
        <authorList>
            <consortium name="The Broad Institute Genomics Platform"/>
            <consortium name="The Broad Institute Microbial Omics Core"/>
            <consortium name="The Broad Institute Genomic Center for Infectious Diseases"/>
            <person name="Earl A."/>
            <person name="Manson A."/>
            <person name="Gilmore M."/>
            <person name="Schwartman J."/>
            <person name="Shea T."/>
            <person name="Abouelleil A."/>
            <person name="Cao P."/>
            <person name="Chapman S."/>
            <person name="Cusick C."/>
            <person name="Young S."/>
            <person name="Neafsey D."/>
            <person name="Nusbaum C."/>
            <person name="Birren B."/>
        </authorList>
    </citation>
    <scope>NUCLEOTIDE SEQUENCE</scope>
    <source>
        <strain evidence="7">9E7_DIV0242</strain>
    </source>
</reference>
<dbReference type="RefSeq" id="WP_086347434.1">
    <property type="nucleotide sequence ID" value="NZ_CP147247.1"/>
</dbReference>
<dbReference type="Gene3D" id="2.40.30.10">
    <property type="entry name" value="Translation factors"/>
    <property type="match status" value="1"/>
</dbReference>
<dbReference type="InterPro" id="IPR057661">
    <property type="entry name" value="RsdA/BaiN/AoA(So)_Rossmann"/>
</dbReference>
<keyword evidence="3" id="KW-0274">FAD</keyword>
<dbReference type="InterPro" id="IPR004792">
    <property type="entry name" value="BaiN-like"/>
</dbReference>
<dbReference type="Proteomes" id="UP000195141">
    <property type="component" value="Chromosome"/>
</dbReference>
<keyword evidence="8" id="KW-1185">Reference proteome</keyword>
<evidence type="ECO:0000256" key="3">
    <source>
        <dbReference type="ARBA" id="ARBA00022827"/>
    </source>
</evidence>
<dbReference type="EMBL" id="CP147247">
    <property type="protein sequence ID" value="WYJ88495.1"/>
    <property type="molecule type" value="Genomic_DNA"/>
</dbReference>
<organism evidence="6">
    <name type="scientific">Candidatus Enterococcus clewellii</name>
    <dbReference type="NCBI Taxonomy" id="1834193"/>
    <lineage>
        <taxon>Bacteria</taxon>
        <taxon>Bacillati</taxon>
        <taxon>Bacillota</taxon>
        <taxon>Bacilli</taxon>
        <taxon>Lactobacillales</taxon>
        <taxon>Enterococcaceae</taxon>
        <taxon>Enterococcus</taxon>
    </lineage>
</organism>
<keyword evidence="2" id="KW-0285">Flavoprotein</keyword>
<dbReference type="InterPro" id="IPR023166">
    <property type="entry name" value="BaiN-like_dom_sf"/>
</dbReference>
<protein>
    <recommendedName>
        <fullName evidence="9">Flavoprotein family protein</fullName>
    </recommendedName>
</protein>
<reference evidence="7" key="2">
    <citation type="submission" date="2017-05" db="EMBL/GenBank/DDBJ databases">
        <authorList>
            <consortium name="The Broad Institute Genomics Platform"/>
            <consortium name="The Broad Institute Genomic Center for Infectious Diseases"/>
            <person name="Earl A."/>
            <person name="Manson A."/>
            <person name="Schwartman J."/>
            <person name="Gilmore M."/>
            <person name="Abouelleil A."/>
            <person name="Cao P."/>
            <person name="Chapman S."/>
            <person name="Cusick C."/>
            <person name="Shea T."/>
            <person name="Young S."/>
            <person name="Neafsey D."/>
            <person name="Nusbaum C."/>
            <person name="Birren B."/>
        </authorList>
    </citation>
    <scope>NUCLEOTIDE SEQUENCE</scope>
    <source>
        <strain evidence="7">9E7_DIV0242</strain>
    </source>
</reference>
<evidence type="ECO:0000259" key="5">
    <source>
        <dbReference type="Pfam" id="PF22780"/>
    </source>
</evidence>
<dbReference type="NCBIfam" id="TIGR00275">
    <property type="entry name" value="aminoacetone oxidase family FAD-binding enzyme"/>
    <property type="match status" value="1"/>
</dbReference>
<dbReference type="Pfam" id="PF03486">
    <property type="entry name" value="HI0933_like"/>
    <property type="match status" value="1"/>
</dbReference>
<dbReference type="Pfam" id="PF22780">
    <property type="entry name" value="HI0933_like_1st"/>
    <property type="match status" value="1"/>
</dbReference>
<gene>
    <name evidence="7" type="ORF">A5888_000214</name>
    <name evidence="6" type="ORF">A5888_000261</name>
</gene>
<feature type="domain" description="RsdA/BaiN/AoA(So)-like Rossmann fold-like" evidence="4">
    <location>
        <begin position="5"/>
        <end position="412"/>
    </location>
</feature>
<dbReference type="Gene3D" id="1.10.8.260">
    <property type="entry name" value="HI0933 insert domain-like"/>
    <property type="match status" value="1"/>
</dbReference>
<dbReference type="PANTHER" id="PTHR42887:SF2">
    <property type="entry name" value="OS12G0638800 PROTEIN"/>
    <property type="match status" value="1"/>
</dbReference>
<dbReference type="SUPFAM" id="SSF160996">
    <property type="entry name" value="HI0933 insert domain-like"/>
    <property type="match status" value="1"/>
</dbReference>
<dbReference type="EMBL" id="NGMM01000001">
    <property type="protein sequence ID" value="OTP18447.1"/>
    <property type="molecule type" value="Genomic_DNA"/>
</dbReference>
<dbReference type="Gene3D" id="3.50.50.60">
    <property type="entry name" value="FAD/NAD(P)-binding domain"/>
    <property type="match status" value="1"/>
</dbReference>
<dbReference type="PRINTS" id="PR00368">
    <property type="entry name" value="FADPNR"/>
</dbReference>
<proteinExistence type="predicted"/>
<dbReference type="PRINTS" id="PR00411">
    <property type="entry name" value="PNDRDTASEI"/>
</dbReference>